<sequence>MKSHALLEKRLLVCGLESVFYSSLVINALPLRWEFAFTRVGQSSPLCRHSYAVFFQTFAGTPLPSCPEPMQTGQKVEGSVESAGRRIFVWPMREQLPRPGSGQPTCLNQYEARVPGHSGPELIRPSCTQPAERLCPREAGRKAKGRY</sequence>
<dbReference type="EMBL" id="CAAALY010013829">
    <property type="protein sequence ID" value="VEL12120.1"/>
    <property type="molecule type" value="Genomic_DNA"/>
</dbReference>
<dbReference type="AlphaFoldDB" id="A0A448WHQ4"/>
<accession>A0A448WHQ4</accession>
<protein>
    <submittedName>
        <fullName evidence="1">Uncharacterized protein</fullName>
    </submittedName>
</protein>
<organism evidence="1 2">
    <name type="scientific">Protopolystoma xenopodis</name>
    <dbReference type="NCBI Taxonomy" id="117903"/>
    <lineage>
        <taxon>Eukaryota</taxon>
        <taxon>Metazoa</taxon>
        <taxon>Spiralia</taxon>
        <taxon>Lophotrochozoa</taxon>
        <taxon>Platyhelminthes</taxon>
        <taxon>Monogenea</taxon>
        <taxon>Polyopisthocotylea</taxon>
        <taxon>Polystomatidea</taxon>
        <taxon>Polystomatidae</taxon>
        <taxon>Protopolystoma</taxon>
    </lineage>
</organism>
<evidence type="ECO:0000313" key="2">
    <source>
        <dbReference type="Proteomes" id="UP000784294"/>
    </source>
</evidence>
<reference evidence="1" key="1">
    <citation type="submission" date="2018-11" db="EMBL/GenBank/DDBJ databases">
        <authorList>
            <consortium name="Pathogen Informatics"/>
        </authorList>
    </citation>
    <scope>NUCLEOTIDE SEQUENCE</scope>
</reference>
<proteinExistence type="predicted"/>
<keyword evidence="2" id="KW-1185">Reference proteome</keyword>
<comment type="caution">
    <text evidence="1">The sequence shown here is derived from an EMBL/GenBank/DDBJ whole genome shotgun (WGS) entry which is preliminary data.</text>
</comment>
<evidence type="ECO:0000313" key="1">
    <source>
        <dbReference type="EMBL" id="VEL12120.1"/>
    </source>
</evidence>
<name>A0A448WHQ4_9PLAT</name>
<dbReference type="Proteomes" id="UP000784294">
    <property type="component" value="Unassembled WGS sequence"/>
</dbReference>
<gene>
    <name evidence="1" type="ORF">PXEA_LOCUS5560</name>
</gene>